<dbReference type="AlphaFoldDB" id="A0A1H0N2A7"/>
<dbReference type="EMBL" id="FNIR01000008">
    <property type="protein sequence ID" value="SDO86762.1"/>
    <property type="molecule type" value="Genomic_DNA"/>
</dbReference>
<evidence type="ECO:0000313" key="2">
    <source>
        <dbReference type="Proteomes" id="UP000199088"/>
    </source>
</evidence>
<name>A0A1H0N2A7_9ACTN</name>
<accession>A0A1H0N2A7</accession>
<evidence type="ECO:0000313" key="1">
    <source>
        <dbReference type="EMBL" id="SDO86762.1"/>
    </source>
</evidence>
<dbReference type="STRING" id="1052260.SAMN05660199_02714"/>
<sequence>MTSAARTLVDLCRELPELDAVATLDRALLRQQVDREQLELALERARFVRGTPLAGRAVERSDGRSESWLETAWRVRHVAAGLPEPELQVEIWAGGQLVKVVDGWLGAQAMAFEGDGKVKFTDPYGGKDPAEVLWAEKRAEDALRALGIRVLRPTMVDVGSGWEAFRARTVREIGAPVPALQPFTAVPRATGRLRPATSRG</sequence>
<gene>
    <name evidence="1" type="ORF">SAMN05660199_02714</name>
</gene>
<reference evidence="2" key="1">
    <citation type="submission" date="2016-10" db="EMBL/GenBank/DDBJ databases">
        <authorList>
            <person name="Varghese N."/>
            <person name="Submissions S."/>
        </authorList>
    </citation>
    <scope>NUCLEOTIDE SEQUENCE [LARGE SCALE GENOMIC DNA]</scope>
    <source>
        <strain evidence="2">DSM 45843</strain>
    </source>
</reference>
<proteinExistence type="predicted"/>
<protein>
    <submittedName>
        <fullName evidence="1">Uncharacterized protein</fullName>
    </submittedName>
</protein>
<keyword evidence="2" id="KW-1185">Reference proteome</keyword>
<dbReference type="Proteomes" id="UP000199088">
    <property type="component" value="Unassembled WGS sequence"/>
</dbReference>
<organism evidence="1 2">
    <name type="scientific">Klenkia soli</name>
    <dbReference type="NCBI Taxonomy" id="1052260"/>
    <lineage>
        <taxon>Bacteria</taxon>
        <taxon>Bacillati</taxon>
        <taxon>Actinomycetota</taxon>
        <taxon>Actinomycetes</taxon>
        <taxon>Geodermatophilales</taxon>
        <taxon>Geodermatophilaceae</taxon>
        <taxon>Klenkia</taxon>
    </lineage>
</organism>